<accession>A0A1C3ZG55</accession>
<evidence type="ECO:0000256" key="3">
    <source>
        <dbReference type="ARBA" id="ARBA00023163"/>
    </source>
</evidence>
<dbReference type="STRING" id="1335309.GA0116948_101382"/>
<dbReference type="EMBL" id="FMAR01000001">
    <property type="protein sequence ID" value="SCB81331.1"/>
    <property type="molecule type" value="Genomic_DNA"/>
</dbReference>
<evidence type="ECO:0000313" key="6">
    <source>
        <dbReference type="Proteomes" id="UP000242818"/>
    </source>
</evidence>
<dbReference type="SMART" id="SM00342">
    <property type="entry name" value="HTH_ARAC"/>
    <property type="match status" value="1"/>
</dbReference>
<dbReference type="Gene3D" id="2.60.120.10">
    <property type="entry name" value="Jelly Rolls"/>
    <property type="match status" value="1"/>
</dbReference>
<evidence type="ECO:0000259" key="4">
    <source>
        <dbReference type="PROSITE" id="PS01124"/>
    </source>
</evidence>
<dbReference type="InterPro" id="IPR018062">
    <property type="entry name" value="HTH_AraC-typ_CS"/>
</dbReference>
<keyword evidence="1" id="KW-0805">Transcription regulation</keyword>
<organism evidence="5 6">
    <name type="scientific">Chitinophaga costaii</name>
    <dbReference type="NCBI Taxonomy" id="1335309"/>
    <lineage>
        <taxon>Bacteria</taxon>
        <taxon>Pseudomonadati</taxon>
        <taxon>Bacteroidota</taxon>
        <taxon>Chitinophagia</taxon>
        <taxon>Chitinophagales</taxon>
        <taxon>Chitinophagaceae</taxon>
        <taxon>Chitinophaga</taxon>
    </lineage>
</organism>
<dbReference type="GO" id="GO:0003700">
    <property type="term" value="F:DNA-binding transcription factor activity"/>
    <property type="evidence" value="ECO:0007669"/>
    <property type="project" value="InterPro"/>
</dbReference>
<dbReference type="RefSeq" id="WP_089708433.1">
    <property type="nucleotide sequence ID" value="NZ_FMAR01000001.1"/>
</dbReference>
<dbReference type="PRINTS" id="PR00032">
    <property type="entry name" value="HTHARAC"/>
</dbReference>
<dbReference type="AlphaFoldDB" id="A0A1C3ZG55"/>
<sequence>MKPILIKVGAFADNQITMVERADAYFNTPFHFHPECELVYVTESHGKRIVGDSIESFDVGDMVFLGPNIPHVWYNEENYYQGDDALRARSVVIYFPRDIFGDKFYALPETRAMSELFHRAQRGMKITGATQALLKPEILALPKKEGLDRIISLLHILKILSETRDYYFLASTGYSHAYNAKDNHKIDEVFKFVMNNFSREISLQDVASITNLSPQSFCRFFKNRTKKSFVQFLNEVRIGHACKRLTEEDWSIAEIAYSCGFKNLSNFNRFFKEIVGKTPKEYKQELRLKEA</sequence>
<name>A0A1C3ZG55_9BACT</name>
<keyword evidence="2 5" id="KW-0238">DNA-binding</keyword>
<keyword evidence="3" id="KW-0804">Transcription</keyword>
<dbReference type="Pfam" id="PF12833">
    <property type="entry name" value="HTH_18"/>
    <property type="match status" value="1"/>
</dbReference>
<dbReference type="GO" id="GO:0043565">
    <property type="term" value="F:sequence-specific DNA binding"/>
    <property type="evidence" value="ECO:0007669"/>
    <property type="project" value="InterPro"/>
</dbReference>
<evidence type="ECO:0000313" key="5">
    <source>
        <dbReference type="EMBL" id="SCB81331.1"/>
    </source>
</evidence>
<evidence type="ECO:0000256" key="1">
    <source>
        <dbReference type="ARBA" id="ARBA00023015"/>
    </source>
</evidence>
<reference evidence="5 6" key="1">
    <citation type="submission" date="2016-08" db="EMBL/GenBank/DDBJ databases">
        <authorList>
            <person name="Seilhamer J.J."/>
        </authorList>
    </citation>
    <scope>NUCLEOTIDE SEQUENCE [LARGE SCALE GENOMIC DNA]</scope>
    <source>
        <strain evidence="5 6">A37T2</strain>
    </source>
</reference>
<dbReference type="InterPro" id="IPR014710">
    <property type="entry name" value="RmlC-like_jellyroll"/>
</dbReference>
<dbReference type="SUPFAM" id="SSF46689">
    <property type="entry name" value="Homeodomain-like"/>
    <property type="match status" value="2"/>
</dbReference>
<dbReference type="PANTHER" id="PTHR43280">
    <property type="entry name" value="ARAC-FAMILY TRANSCRIPTIONAL REGULATOR"/>
    <property type="match status" value="1"/>
</dbReference>
<dbReference type="PROSITE" id="PS00041">
    <property type="entry name" value="HTH_ARAC_FAMILY_1"/>
    <property type="match status" value="1"/>
</dbReference>
<dbReference type="OrthoDB" id="745435at2"/>
<dbReference type="Proteomes" id="UP000242818">
    <property type="component" value="Unassembled WGS sequence"/>
</dbReference>
<dbReference type="InterPro" id="IPR018060">
    <property type="entry name" value="HTH_AraC"/>
</dbReference>
<dbReference type="PANTHER" id="PTHR43280:SF27">
    <property type="entry name" value="TRANSCRIPTIONAL REGULATOR MTLR"/>
    <property type="match status" value="1"/>
</dbReference>
<protein>
    <submittedName>
        <fullName evidence="5">AraC-type DNA-binding protein</fullName>
    </submittedName>
</protein>
<gene>
    <name evidence="5" type="ORF">GA0116948_101382</name>
</gene>
<dbReference type="CDD" id="cd06976">
    <property type="entry name" value="cupin_MtlR-like_N"/>
    <property type="match status" value="1"/>
</dbReference>
<feature type="domain" description="HTH araC/xylS-type" evidence="4">
    <location>
        <begin position="187"/>
        <end position="285"/>
    </location>
</feature>
<dbReference type="InterPro" id="IPR009057">
    <property type="entry name" value="Homeodomain-like_sf"/>
</dbReference>
<dbReference type="PROSITE" id="PS01124">
    <property type="entry name" value="HTH_ARAC_FAMILY_2"/>
    <property type="match status" value="1"/>
</dbReference>
<dbReference type="Gene3D" id="1.10.10.60">
    <property type="entry name" value="Homeodomain-like"/>
    <property type="match status" value="2"/>
</dbReference>
<dbReference type="SUPFAM" id="SSF51182">
    <property type="entry name" value="RmlC-like cupins"/>
    <property type="match status" value="1"/>
</dbReference>
<proteinExistence type="predicted"/>
<dbReference type="InterPro" id="IPR011051">
    <property type="entry name" value="RmlC_Cupin_sf"/>
</dbReference>
<dbReference type="InterPro" id="IPR020449">
    <property type="entry name" value="Tscrpt_reg_AraC-type_HTH"/>
</dbReference>
<evidence type="ECO:0000256" key="2">
    <source>
        <dbReference type="ARBA" id="ARBA00023125"/>
    </source>
</evidence>
<keyword evidence="6" id="KW-1185">Reference proteome</keyword>